<evidence type="ECO:0008006" key="5">
    <source>
        <dbReference type="Google" id="ProtNLM"/>
    </source>
</evidence>
<dbReference type="FunFam" id="3.40.50.720:FF:000084">
    <property type="entry name" value="Short-chain dehydrogenase reductase"/>
    <property type="match status" value="1"/>
</dbReference>
<reference evidence="4" key="1">
    <citation type="submission" date="2018-05" db="EMBL/GenBank/DDBJ databases">
        <authorList>
            <person name="Lanie J.A."/>
            <person name="Ng W.-L."/>
            <person name="Kazmierczak K.M."/>
            <person name="Andrzejewski T.M."/>
            <person name="Davidsen T.M."/>
            <person name="Wayne K.J."/>
            <person name="Tettelin H."/>
            <person name="Glass J.I."/>
            <person name="Rusch D."/>
            <person name="Podicherti R."/>
            <person name="Tsui H.-C.T."/>
            <person name="Winkler M.E."/>
        </authorList>
    </citation>
    <scope>NUCLEOTIDE SEQUENCE</scope>
</reference>
<sequence>MKIENLFDVAGKVAVVTGGSRGIGYMISEGLVRNGVRVYITARKAEACDKAAQELSKFGDCTSLPADLSDEDSMMSFVREIEEREPRLDILINNAGAAWGAPLGDFPSAGFDKVLDVNLKAPFMLTQAFLDLLKAAGEPDNPARVIMIGSIDGVRVPFGDNYSYSASKAGVHMLCKHLAHHLVREHININSIAPGPFESKMMSYMLDDPDRRAGVVASTPLGRIGEPEDIVGATIFLVSRAGAWLTGITLPVDGGISTHG</sequence>
<dbReference type="EMBL" id="UINC01001039">
    <property type="protein sequence ID" value="SUZ68535.1"/>
    <property type="molecule type" value="Genomic_DNA"/>
</dbReference>
<evidence type="ECO:0000256" key="3">
    <source>
        <dbReference type="ARBA" id="ARBA00023002"/>
    </source>
</evidence>
<accession>A0A381PNE0</accession>
<evidence type="ECO:0000256" key="1">
    <source>
        <dbReference type="ARBA" id="ARBA00006484"/>
    </source>
</evidence>
<name>A0A381PNE0_9ZZZZ</name>
<dbReference type="GO" id="GO:0005829">
    <property type="term" value="C:cytosol"/>
    <property type="evidence" value="ECO:0007669"/>
    <property type="project" value="TreeGrafter"/>
</dbReference>
<dbReference type="PRINTS" id="PR00081">
    <property type="entry name" value="GDHRDH"/>
</dbReference>
<dbReference type="PANTHER" id="PTHR43618:SF8">
    <property type="entry name" value="7ALPHA-HYDROXYSTEROID DEHYDROGENASE"/>
    <property type="match status" value="1"/>
</dbReference>
<organism evidence="4">
    <name type="scientific">marine metagenome</name>
    <dbReference type="NCBI Taxonomy" id="408172"/>
    <lineage>
        <taxon>unclassified sequences</taxon>
        <taxon>metagenomes</taxon>
        <taxon>ecological metagenomes</taxon>
    </lineage>
</organism>
<keyword evidence="2" id="KW-0521">NADP</keyword>
<comment type="similarity">
    <text evidence="1">Belongs to the short-chain dehydrogenases/reductases (SDR) family.</text>
</comment>
<dbReference type="InterPro" id="IPR002347">
    <property type="entry name" value="SDR_fam"/>
</dbReference>
<keyword evidence="3" id="KW-0560">Oxidoreductase</keyword>
<dbReference type="PANTHER" id="PTHR43618">
    <property type="entry name" value="7-ALPHA-HYDROXYSTEROID DEHYDROGENASE"/>
    <property type="match status" value="1"/>
</dbReference>
<dbReference type="Gene3D" id="3.40.50.720">
    <property type="entry name" value="NAD(P)-binding Rossmann-like Domain"/>
    <property type="match status" value="1"/>
</dbReference>
<dbReference type="PRINTS" id="PR00080">
    <property type="entry name" value="SDRFAMILY"/>
</dbReference>
<dbReference type="PROSITE" id="PS00061">
    <property type="entry name" value="ADH_SHORT"/>
    <property type="match status" value="1"/>
</dbReference>
<dbReference type="AlphaFoldDB" id="A0A381PNE0"/>
<gene>
    <name evidence="4" type="ORF">METZ01_LOCUS21389</name>
</gene>
<dbReference type="Pfam" id="PF13561">
    <property type="entry name" value="adh_short_C2"/>
    <property type="match status" value="1"/>
</dbReference>
<dbReference type="InterPro" id="IPR036291">
    <property type="entry name" value="NAD(P)-bd_dom_sf"/>
</dbReference>
<dbReference type="InterPro" id="IPR020904">
    <property type="entry name" value="Sc_DH/Rdtase_CS"/>
</dbReference>
<proteinExistence type="inferred from homology"/>
<evidence type="ECO:0000313" key="4">
    <source>
        <dbReference type="EMBL" id="SUZ68535.1"/>
    </source>
</evidence>
<evidence type="ECO:0000256" key="2">
    <source>
        <dbReference type="ARBA" id="ARBA00022857"/>
    </source>
</evidence>
<dbReference type="GO" id="GO:0008709">
    <property type="term" value="F:cholate 7-alpha-dehydrogenase (NAD+) activity"/>
    <property type="evidence" value="ECO:0007669"/>
    <property type="project" value="TreeGrafter"/>
</dbReference>
<protein>
    <recommendedName>
        <fullName evidence="5">3-oxoacyl-ACP reductase</fullName>
    </recommendedName>
</protein>
<dbReference type="InterPro" id="IPR052178">
    <property type="entry name" value="Sec_Metab_Biosynth_SDR"/>
</dbReference>
<dbReference type="SUPFAM" id="SSF51735">
    <property type="entry name" value="NAD(P)-binding Rossmann-fold domains"/>
    <property type="match status" value="1"/>
</dbReference>